<protein>
    <recommendedName>
        <fullName evidence="2">Ig-like domain-containing protein</fullName>
    </recommendedName>
</protein>
<dbReference type="InterPro" id="IPR036179">
    <property type="entry name" value="Ig-like_dom_sf"/>
</dbReference>
<keyword evidence="1" id="KW-0812">Transmembrane</keyword>
<dbReference type="SUPFAM" id="SSF48726">
    <property type="entry name" value="Immunoglobulin"/>
    <property type="match status" value="1"/>
</dbReference>
<dbReference type="InterPro" id="IPR007110">
    <property type="entry name" value="Ig-like_dom"/>
</dbReference>
<sequence length="462" mass="51730">MPYSAIAAYEEIFFNATCFANGYCYAFEGETVALTCTIRTGRSPIEIDTINYEPSGWVHNTLVKNGQLQGPEDIGSKFFFKSSQGNNTLIIQNLMESDSLIYRCWYNFIDWCMLSEQVYFRCLVRASRTVYLDVRKNSNTPMEIDFCNLIGGMSGVFFIREDLILECPTASLTVSIRNSTHTANVTYEYHTFGRNSFLLTIKVGKKFNGTKMSCMRKPNIGNTDYCRQFPKLSVFNDINVTTTPEEVVVENGGNATIYCHSSPFLQDVETSFEWGFLDNNVTFGTVVESETSTGSKILIANIDFQNAITSLHIVVCRVSSRSKKFFANATVTISLERHAYTKGPTLLQTLSTTSNLPTKNVSGPVVVSVLVVTVVIIIMSVAFVVLKHIYQSKCTNSTQKAVQHTYLETQIVSKGRTQQPVCARDIHMNSSIEGEYCYADTQINIGFTNENSCTAHYQNVTK</sequence>
<name>A0A9Q0YG40_HOLLE</name>
<evidence type="ECO:0000313" key="3">
    <source>
        <dbReference type="EMBL" id="KAJ8022102.1"/>
    </source>
</evidence>
<dbReference type="Gene3D" id="2.60.40.10">
    <property type="entry name" value="Immunoglobulins"/>
    <property type="match status" value="1"/>
</dbReference>
<gene>
    <name evidence="3" type="ORF">HOLleu_39500</name>
</gene>
<comment type="caution">
    <text evidence="3">The sequence shown here is derived from an EMBL/GenBank/DDBJ whole genome shotgun (WGS) entry which is preliminary data.</text>
</comment>
<keyword evidence="1" id="KW-0472">Membrane</keyword>
<evidence type="ECO:0000313" key="4">
    <source>
        <dbReference type="Proteomes" id="UP001152320"/>
    </source>
</evidence>
<dbReference type="OrthoDB" id="9898017at2759"/>
<keyword evidence="4" id="KW-1185">Reference proteome</keyword>
<feature type="domain" description="Ig-like" evidence="2">
    <location>
        <begin position="230"/>
        <end position="332"/>
    </location>
</feature>
<dbReference type="InterPro" id="IPR003599">
    <property type="entry name" value="Ig_sub"/>
</dbReference>
<organism evidence="3 4">
    <name type="scientific">Holothuria leucospilota</name>
    <name type="common">Black long sea cucumber</name>
    <name type="synonym">Mertensiothuria leucospilota</name>
    <dbReference type="NCBI Taxonomy" id="206669"/>
    <lineage>
        <taxon>Eukaryota</taxon>
        <taxon>Metazoa</taxon>
        <taxon>Echinodermata</taxon>
        <taxon>Eleutherozoa</taxon>
        <taxon>Echinozoa</taxon>
        <taxon>Holothuroidea</taxon>
        <taxon>Aspidochirotacea</taxon>
        <taxon>Aspidochirotida</taxon>
        <taxon>Holothuriidae</taxon>
        <taxon>Holothuria</taxon>
    </lineage>
</organism>
<feature type="domain" description="Ig-like" evidence="2">
    <location>
        <begin position="2"/>
        <end position="104"/>
    </location>
</feature>
<dbReference type="InterPro" id="IPR013783">
    <property type="entry name" value="Ig-like_fold"/>
</dbReference>
<feature type="transmembrane region" description="Helical" evidence="1">
    <location>
        <begin position="365"/>
        <end position="386"/>
    </location>
</feature>
<dbReference type="AlphaFoldDB" id="A0A9Q0YG40"/>
<keyword evidence="1" id="KW-1133">Transmembrane helix</keyword>
<dbReference type="PROSITE" id="PS50835">
    <property type="entry name" value="IG_LIKE"/>
    <property type="match status" value="2"/>
</dbReference>
<proteinExistence type="predicted"/>
<accession>A0A9Q0YG40</accession>
<evidence type="ECO:0000259" key="2">
    <source>
        <dbReference type="PROSITE" id="PS50835"/>
    </source>
</evidence>
<reference evidence="3" key="1">
    <citation type="submission" date="2021-10" db="EMBL/GenBank/DDBJ databases">
        <title>Tropical sea cucumber genome reveals ecological adaptation and Cuvierian tubules defense mechanism.</title>
        <authorList>
            <person name="Chen T."/>
        </authorList>
    </citation>
    <scope>NUCLEOTIDE SEQUENCE</scope>
    <source>
        <strain evidence="3">Nanhai2018</strain>
        <tissue evidence="3">Muscle</tissue>
    </source>
</reference>
<dbReference type="SMART" id="SM00409">
    <property type="entry name" value="IG"/>
    <property type="match status" value="2"/>
</dbReference>
<dbReference type="EMBL" id="JAIZAY010000021">
    <property type="protein sequence ID" value="KAJ8022102.1"/>
    <property type="molecule type" value="Genomic_DNA"/>
</dbReference>
<evidence type="ECO:0000256" key="1">
    <source>
        <dbReference type="SAM" id="Phobius"/>
    </source>
</evidence>
<dbReference type="Proteomes" id="UP001152320">
    <property type="component" value="Chromosome 21"/>
</dbReference>